<evidence type="ECO:0000313" key="2">
    <source>
        <dbReference type="EMBL" id="OYR22779.1"/>
    </source>
</evidence>
<dbReference type="InterPro" id="IPR028098">
    <property type="entry name" value="Glyco_trans_4-like_N"/>
</dbReference>
<dbReference type="SUPFAM" id="SSF53756">
    <property type="entry name" value="UDP-Glycosyltransferase/glycogen phosphorylase"/>
    <property type="match status" value="1"/>
</dbReference>
<dbReference type="Proteomes" id="UP000216188">
    <property type="component" value="Unassembled WGS sequence"/>
</dbReference>
<dbReference type="GO" id="GO:0016757">
    <property type="term" value="F:glycosyltransferase activity"/>
    <property type="evidence" value="ECO:0007669"/>
    <property type="project" value="UniProtKB-ARBA"/>
</dbReference>
<comment type="caution">
    <text evidence="2">The sequence shown here is derived from an EMBL/GenBank/DDBJ whole genome shotgun (WGS) entry which is preliminary data.</text>
</comment>
<feature type="domain" description="Glycosyltransferase subfamily 4-like N-terminal" evidence="1">
    <location>
        <begin position="68"/>
        <end position="167"/>
    </location>
</feature>
<proteinExistence type="predicted"/>
<reference evidence="2 3" key="1">
    <citation type="submission" date="2017-07" db="EMBL/GenBank/DDBJ databases">
        <title>Phylogenetic study on the rhizospheric bacterium Ochrobactrum sp. A44.</title>
        <authorList>
            <person name="Krzyzanowska D.M."/>
            <person name="Ossowicki A."/>
            <person name="Rajewska M."/>
            <person name="Maciag T."/>
            <person name="Kaczynski Z."/>
            <person name="Czerwicka M."/>
            <person name="Jafra S."/>
        </authorList>
    </citation>
    <scope>NUCLEOTIDE SEQUENCE [LARGE SCALE GENOMIC DNA]</scope>
    <source>
        <strain evidence="2 3">CCUG 30717</strain>
    </source>
</reference>
<sequence length="386" mass="42872">MARAWWLVFPMAKRLALIGNQAFSVVNFRGSLLKDLSERGVACFALAPGYTDATRSAVRELGATPIDLTLSRTGMDPFRDISAYREILTHIAKVQPDITLGYTPKPAILGTLAAKKAGVPKRFAMIEGLGWAFGTGGTLMEEVKRKVARGVSVALYKKALAVADNVFFLNETDVKDFEGLDLLRPGQAILLGGIGVDLNYWTRQRPKPATPTFIMMARIIRDKGVYDFVAAAQQLRRENINARFILLGDLDRHPGAVLRSELQAWVEDGVLEWPGHVEPRSWLEESSIFVLPSFYREGVPRSIQEAMAMEMPIITSTVPGCRDTVEEGVNGFLVPPRNPQALAAAMRQLAERPDMVAEMGRNSRRMAQQRFDDKCSNRRVIDVLDL</sequence>
<evidence type="ECO:0000259" key="1">
    <source>
        <dbReference type="Pfam" id="PF13477"/>
    </source>
</evidence>
<dbReference type="Pfam" id="PF13692">
    <property type="entry name" value="Glyco_trans_1_4"/>
    <property type="match status" value="1"/>
</dbReference>
<dbReference type="PANTHER" id="PTHR12526:SF638">
    <property type="entry name" value="SPORE COAT PROTEIN SA"/>
    <property type="match status" value="1"/>
</dbReference>
<name>A0A256G6R5_9HYPH</name>
<keyword evidence="2" id="KW-0808">Transferase</keyword>
<protein>
    <submittedName>
        <fullName evidence="2">Glycosyl transferases group 1 family protein</fullName>
    </submittedName>
</protein>
<organism evidence="2 3">
    <name type="scientific">Brucella pseudogrignonensis</name>
    <dbReference type="NCBI Taxonomy" id="419475"/>
    <lineage>
        <taxon>Bacteria</taxon>
        <taxon>Pseudomonadati</taxon>
        <taxon>Pseudomonadota</taxon>
        <taxon>Alphaproteobacteria</taxon>
        <taxon>Hyphomicrobiales</taxon>
        <taxon>Brucellaceae</taxon>
        <taxon>Brucella/Ochrobactrum group</taxon>
        <taxon>Brucella</taxon>
    </lineage>
</organism>
<dbReference type="PANTHER" id="PTHR12526">
    <property type="entry name" value="GLYCOSYLTRANSFERASE"/>
    <property type="match status" value="1"/>
</dbReference>
<accession>A0A256G6R5</accession>
<gene>
    <name evidence="2" type="ORF">CEV34_4171</name>
</gene>
<keyword evidence="3" id="KW-1185">Reference proteome</keyword>
<dbReference type="CDD" id="cd03808">
    <property type="entry name" value="GT4_CapM-like"/>
    <property type="match status" value="1"/>
</dbReference>
<dbReference type="AlphaFoldDB" id="A0A256G6R5"/>
<dbReference type="EMBL" id="NNRM01000043">
    <property type="protein sequence ID" value="OYR22779.1"/>
    <property type="molecule type" value="Genomic_DNA"/>
</dbReference>
<dbReference type="Gene3D" id="3.40.50.2000">
    <property type="entry name" value="Glycogen Phosphorylase B"/>
    <property type="match status" value="2"/>
</dbReference>
<evidence type="ECO:0000313" key="3">
    <source>
        <dbReference type="Proteomes" id="UP000216188"/>
    </source>
</evidence>
<dbReference type="Pfam" id="PF13477">
    <property type="entry name" value="Glyco_trans_4_2"/>
    <property type="match status" value="1"/>
</dbReference>